<dbReference type="PANTHER" id="PTHR22807:SF53">
    <property type="entry name" value="RIBOSOMAL RNA SMALL SUBUNIT METHYLTRANSFERASE B-RELATED"/>
    <property type="match status" value="1"/>
</dbReference>
<evidence type="ECO:0000256" key="2">
    <source>
        <dbReference type="ARBA" id="ARBA00004496"/>
    </source>
</evidence>
<dbReference type="Gene3D" id="1.10.940.10">
    <property type="entry name" value="NusB-like"/>
    <property type="match status" value="1"/>
</dbReference>
<feature type="binding site" evidence="13">
    <location>
        <begin position="267"/>
        <end position="273"/>
    </location>
    <ligand>
        <name>S-adenosyl-L-methionine</name>
        <dbReference type="ChEBI" id="CHEBI:59789"/>
    </ligand>
</feature>
<dbReference type="AlphaFoldDB" id="A0A926UT91"/>
<comment type="subcellular location">
    <subcellularLocation>
        <location evidence="2">Cytoplasm</location>
    </subcellularLocation>
</comment>
<evidence type="ECO:0000313" key="15">
    <source>
        <dbReference type="EMBL" id="MBD2149727.1"/>
    </source>
</evidence>
<dbReference type="InterPro" id="IPR035926">
    <property type="entry name" value="NusB-like_sf"/>
</dbReference>
<dbReference type="NCBIfam" id="NF011494">
    <property type="entry name" value="PRK14902.1"/>
    <property type="match status" value="1"/>
</dbReference>
<dbReference type="InterPro" id="IPR004573">
    <property type="entry name" value="rRNA_ssu_MeTfrase_B"/>
</dbReference>
<dbReference type="NCBIfam" id="NF011493">
    <property type="entry name" value="PRK14901.1"/>
    <property type="match status" value="1"/>
</dbReference>
<reference evidence="15" key="1">
    <citation type="journal article" date="2015" name="ISME J.">
        <title>Draft Genome Sequence of Streptomyces incarnatus NRRL8089, which Produces the Nucleoside Antibiotic Sinefungin.</title>
        <authorList>
            <person name="Oshima K."/>
            <person name="Hattori M."/>
            <person name="Shimizu H."/>
            <person name="Fukuda K."/>
            <person name="Nemoto M."/>
            <person name="Inagaki K."/>
            <person name="Tamura T."/>
        </authorList>
    </citation>
    <scope>NUCLEOTIDE SEQUENCE</scope>
    <source>
        <strain evidence="15">FACHB-1277</strain>
    </source>
</reference>
<evidence type="ECO:0000256" key="10">
    <source>
        <dbReference type="ARBA" id="ARBA00030399"/>
    </source>
</evidence>
<reference evidence="15" key="2">
    <citation type="submission" date="2020-08" db="EMBL/GenBank/DDBJ databases">
        <authorList>
            <person name="Chen M."/>
            <person name="Teng W."/>
            <person name="Zhao L."/>
            <person name="Hu C."/>
            <person name="Zhou Y."/>
            <person name="Han B."/>
            <person name="Song L."/>
            <person name="Shu W."/>
        </authorList>
    </citation>
    <scope>NUCLEOTIDE SEQUENCE</scope>
    <source>
        <strain evidence="15">FACHB-1277</strain>
    </source>
</reference>
<dbReference type="Gene3D" id="3.40.50.150">
    <property type="entry name" value="Vaccinia Virus protein VP39"/>
    <property type="match status" value="1"/>
</dbReference>
<dbReference type="GO" id="GO:0006355">
    <property type="term" value="P:regulation of DNA-templated transcription"/>
    <property type="evidence" value="ECO:0007669"/>
    <property type="project" value="InterPro"/>
</dbReference>
<evidence type="ECO:0000313" key="16">
    <source>
        <dbReference type="Proteomes" id="UP000631421"/>
    </source>
</evidence>
<dbReference type="PRINTS" id="PR02008">
    <property type="entry name" value="RCMTFAMILY"/>
</dbReference>
<dbReference type="GO" id="GO:0005737">
    <property type="term" value="C:cytoplasm"/>
    <property type="evidence" value="ECO:0007669"/>
    <property type="project" value="UniProtKB-SubCell"/>
</dbReference>
<keyword evidence="4" id="KW-0963">Cytoplasm</keyword>
<dbReference type="EC" id="2.1.1.176" evidence="3"/>
<evidence type="ECO:0000256" key="13">
    <source>
        <dbReference type="PROSITE-ProRule" id="PRU01023"/>
    </source>
</evidence>
<dbReference type="InterPro" id="IPR029063">
    <property type="entry name" value="SAM-dependent_MTases_sf"/>
</dbReference>
<dbReference type="InterPro" id="IPR049560">
    <property type="entry name" value="MeTrfase_RsmB-F_NOP2_cat"/>
</dbReference>
<feature type="binding site" evidence="13">
    <location>
        <position position="338"/>
    </location>
    <ligand>
        <name>S-adenosyl-L-methionine</name>
        <dbReference type="ChEBI" id="CHEBI:59789"/>
    </ligand>
</feature>
<keyword evidence="9 13" id="KW-0694">RNA-binding</keyword>
<dbReference type="GO" id="GO:0003723">
    <property type="term" value="F:RNA binding"/>
    <property type="evidence" value="ECO:0007669"/>
    <property type="project" value="UniProtKB-UniRule"/>
</dbReference>
<dbReference type="Pfam" id="PF01029">
    <property type="entry name" value="NusB"/>
    <property type="match status" value="1"/>
</dbReference>
<feature type="binding site" evidence="13">
    <location>
        <position position="291"/>
    </location>
    <ligand>
        <name>S-adenosyl-L-methionine</name>
        <dbReference type="ChEBI" id="CHEBI:59789"/>
    </ligand>
</feature>
<dbReference type="InterPro" id="IPR054728">
    <property type="entry name" value="RsmB-like_ferredoxin"/>
</dbReference>
<dbReference type="RefSeq" id="WP_190350092.1">
    <property type="nucleotide sequence ID" value="NZ_JACJPY010000012.1"/>
</dbReference>
<dbReference type="PANTHER" id="PTHR22807">
    <property type="entry name" value="NOP2 YEAST -RELATED NOL1/NOP2/FMU SUN DOMAIN-CONTAINING"/>
    <property type="match status" value="1"/>
</dbReference>
<sequence>MTNPSPNARQTALEALRLIQRRNAYADVALDCTLSRSRQDNATLLESDRRLITELVYGCTRRQKTLLAILQKFSQKPIAKLPSDLLIILQIGIYQLFFLDRIKPSAIVHTTVELAKQNSLTGLAGFTNGVMRSILRAKDKEDVLAQISDPASFYSFPEWLIELWQKEFGQAAIANICNWFNQTPHLDLRVNLFHANREQVLEAFAAAAIDAQPIANLPDGIRVGHGAGDVSQLPKFKEGWWSVQDASAQLVTYLLDPQPNEIIIDACAAPGGKTTHISDRLKNTGKVYALDRLSNRLKKVEQNCIRLGFTNVQTIEVDCREFDADKVLKGKCDRVLLDVPCSGLGTLHRHADARWRQTPEEPYKLAKTQGEILDQAVQWVKPNGVIVYSTCTLHPAENELVINQFLEKHPHWQIVPPSADNPAAKFTSDRGWVKVLPHEHDMDGFFMVKLQQL</sequence>
<evidence type="ECO:0000256" key="1">
    <source>
        <dbReference type="ARBA" id="ARBA00002724"/>
    </source>
</evidence>
<keyword evidence="8 13" id="KW-0949">S-adenosyl-L-methionine</keyword>
<dbReference type="SUPFAM" id="SSF53335">
    <property type="entry name" value="S-adenosyl-L-methionine-dependent methyltransferases"/>
    <property type="match status" value="1"/>
</dbReference>
<feature type="binding site" evidence="13">
    <location>
        <position position="318"/>
    </location>
    <ligand>
        <name>S-adenosyl-L-methionine</name>
        <dbReference type="ChEBI" id="CHEBI:59789"/>
    </ligand>
</feature>
<dbReference type="InterPro" id="IPR001678">
    <property type="entry name" value="MeTrfase_RsmB-F_NOP2_dom"/>
</dbReference>
<keyword evidence="5" id="KW-0698">rRNA processing</keyword>
<comment type="function">
    <text evidence="1">Specifically methylates the cytosine at position 967 (m5C967) of 16S rRNA.</text>
</comment>
<accession>A0A926UT91</accession>
<feature type="domain" description="SAM-dependent MTase RsmB/NOP-type" evidence="14">
    <location>
        <begin position="176"/>
        <end position="453"/>
    </location>
</feature>
<feature type="active site" description="Nucleophile" evidence="13">
    <location>
        <position position="391"/>
    </location>
</feature>
<dbReference type="Proteomes" id="UP000631421">
    <property type="component" value="Unassembled WGS sequence"/>
</dbReference>
<keyword evidence="6 13" id="KW-0489">Methyltransferase</keyword>
<evidence type="ECO:0000256" key="5">
    <source>
        <dbReference type="ARBA" id="ARBA00022552"/>
    </source>
</evidence>
<evidence type="ECO:0000256" key="11">
    <source>
        <dbReference type="ARBA" id="ARBA00031088"/>
    </source>
</evidence>
<evidence type="ECO:0000256" key="12">
    <source>
        <dbReference type="ARBA" id="ARBA00047283"/>
    </source>
</evidence>
<evidence type="ECO:0000256" key="8">
    <source>
        <dbReference type="ARBA" id="ARBA00022691"/>
    </source>
</evidence>
<protein>
    <recommendedName>
        <fullName evidence="3">16S rRNA (cytosine(967)-C(5))-methyltransferase</fullName>
        <ecNumber evidence="3">2.1.1.176</ecNumber>
    </recommendedName>
    <alternativeName>
        <fullName evidence="10">16S rRNA m5C967 methyltransferase</fullName>
    </alternativeName>
    <alternativeName>
        <fullName evidence="11">rRNA (cytosine-C(5)-)-methyltransferase RsmB</fullName>
    </alternativeName>
</protein>
<dbReference type="FunFam" id="3.40.50.150:FF:000257">
    <property type="entry name" value="16S rRNA methyltransferase"/>
    <property type="match status" value="1"/>
</dbReference>
<comment type="similarity">
    <text evidence="13">Belongs to the class I-like SAM-binding methyltransferase superfamily. RsmB/NOP family.</text>
</comment>
<proteinExistence type="inferred from homology"/>
<dbReference type="InterPro" id="IPR023267">
    <property type="entry name" value="RCMT"/>
</dbReference>
<evidence type="ECO:0000256" key="3">
    <source>
        <dbReference type="ARBA" id="ARBA00012140"/>
    </source>
</evidence>
<name>A0A926UT91_9CYAN</name>
<evidence type="ECO:0000256" key="7">
    <source>
        <dbReference type="ARBA" id="ARBA00022679"/>
    </source>
</evidence>
<dbReference type="EMBL" id="JACJPY010000012">
    <property type="protein sequence ID" value="MBD2149727.1"/>
    <property type="molecule type" value="Genomic_DNA"/>
</dbReference>
<evidence type="ECO:0000256" key="6">
    <source>
        <dbReference type="ARBA" id="ARBA00022603"/>
    </source>
</evidence>
<dbReference type="NCBIfam" id="TIGR00563">
    <property type="entry name" value="rsmB"/>
    <property type="match status" value="1"/>
</dbReference>
<comment type="caution">
    <text evidence="15">The sequence shown here is derived from an EMBL/GenBank/DDBJ whole genome shotgun (WGS) entry which is preliminary data.</text>
</comment>
<comment type="catalytic activity">
    <reaction evidence="12">
        <text>cytidine(967) in 16S rRNA + S-adenosyl-L-methionine = 5-methylcytidine(967) in 16S rRNA + S-adenosyl-L-homocysteine + H(+)</text>
        <dbReference type="Rhea" id="RHEA:42748"/>
        <dbReference type="Rhea" id="RHEA-COMP:10219"/>
        <dbReference type="Rhea" id="RHEA-COMP:10220"/>
        <dbReference type="ChEBI" id="CHEBI:15378"/>
        <dbReference type="ChEBI" id="CHEBI:57856"/>
        <dbReference type="ChEBI" id="CHEBI:59789"/>
        <dbReference type="ChEBI" id="CHEBI:74483"/>
        <dbReference type="ChEBI" id="CHEBI:82748"/>
        <dbReference type="EC" id="2.1.1.176"/>
    </reaction>
</comment>
<dbReference type="Pfam" id="PF01189">
    <property type="entry name" value="Methyltr_RsmB-F"/>
    <property type="match status" value="1"/>
</dbReference>
<evidence type="ECO:0000256" key="9">
    <source>
        <dbReference type="ARBA" id="ARBA00022884"/>
    </source>
</evidence>
<keyword evidence="16" id="KW-1185">Reference proteome</keyword>
<gene>
    <name evidence="15" type="ORF">H6F44_06250</name>
</gene>
<evidence type="ECO:0000256" key="4">
    <source>
        <dbReference type="ARBA" id="ARBA00022490"/>
    </source>
</evidence>
<evidence type="ECO:0000259" key="14">
    <source>
        <dbReference type="PROSITE" id="PS51686"/>
    </source>
</evidence>
<dbReference type="Pfam" id="PF22458">
    <property type="entry name" value="RsmF-B_ferredox"/>
    <property type="match status" value="1"/>
</dbReference>
<dbReference type="SUPFAM" id="SSF48013">
    <property type="entry name" value="NusB-like"/>
    <property type="match status" value="1"/>
</dbReference>
<dbReference type="PROSITE" id="PS51686">
    <property type="entry name" value="SAM_MT_RSMB_NOP"/>
    <property type="match status" value="1"/>
</dbReference>
<dbReference type="GO" id="GO:0008649">
    <property type="term" value="F:rRNA methyltransferase activity"/>
    <property type="evidence" value="ECO:0007669"/>
    <property type="project" value="InterPro"/>
</dbReference>
<organism evidence="15 16">
    <name type="scientific">Pseudanabaena cinerea FACHB-1277</name>
    <dbReference type="NCBI Taxonomy" id="2949581"/>
    <lineage>
        <taxon>Bacteria</taxon>
        <taxon>Bacillati</taxon>
        <taxon>Cyanobacteriota</taxon>
        <taxon>Cyanophyceae</taxon>
        <taxon>Pseudanabaenales</taxon>
        <taxon>Pseudanabaenaceae</taxon>
        <taxon>Pseudanabaena</taxon>
        <taxon>Pseudanabaena cinerea</taxon>
    </lineage>
</organism>
<dbReference type="InterPro" id="IPR006027">
    <property type="entry name" value="NusB_RsmB_TIM44"/>
</dbReference>
<dbReference type="CDD" id="cd02440">
    <property type="entry name" value="AdoMet_MTases"/>
    <property type="match status" value="1"/>
</dbReference>
<keyword evidence="7 13" id="KW-0808">Transferase</keyword>